<proteinExistence type="inferred from homology"/>
<dbReference type="GO" id="GO:0046475">
    <property type="term" value="P:glycerophospholipid catabolic process"/>
    <property type="evidence" value="ECO:0007669"/>
    <property type="project" value="TreeGrafter"/>
</dbReference>
<comment type="catalytic activity">
    <reaction evidence="6">
        <text>a 1-acyl-sn-glycero-3-phosphocholine + H2O = sn-glycerol 3-phosphocholine + a fatty acid + H(+)</text>
        <dbReference type="Rhea" id="RHEA:15177"/>
        <dbReference type="ChEBI" id="CHEBI:15377"/>
        <dbReference type="ChEBI" id="CHEBI:15378"/>
        <dbReference type="ChEBI" id="CHEBI:16870"/>
        <dbReference type="ChEBI" id="CHEBI:28868"/>
        <dbReference type="ChEBI" id="CHEBI:58168"/>
        <dbReference type="EC" id="3.1.1.5"/>
    </reaction>
</comment>
<dbReference type="GO" id="GO:0005829">
    <property type="term" value="C:cytosol"/>
    <property type="evidence" value="ECO:0007669"/>
    <property type="project" value="TreeGrafter"/>
</dbReference>
<evidence type="ECO:0000256" key="2">
    <source>
        <dbReference type="ARBA" id="ARBA00022801"/>
    </source>
</evidence>
<dbReference type="PANTHER" id="PTHR10728:SF56">
    <property type="entry name" value="MEIOTIC PHOSPHOLIPASE SPO1-RELATED"/>
    <property type="match status" value="1"/>
</dbReference>
<dbReference type="GO" id="GO:0005576">
    <property type="term" value="C:extracellular region"/>
    <property type="evidence" value="ECO:0007669"/>
    <property type="project" value="TreeGrafter"/>
</dbReference>
<dbReference type="EMBL" id="JAEUBF010000796">
    <property type="protein sequence ID" value="KAH3674798.1"/>
    <property type="molecule type" value="Genomic_DNA"/>
</dbReference>
<organism evidence="8 9">
    <name type="scientific">Wickerhamomyces mucosus</name>
    <dbReference type="NCBI Taxonomy" id="1378264"/>
    <lineage>
        <taxon>Eukaryota</taxon>
        <taxon>Fungi</taxon>
        <taxon>Dikarya</taxon>
        <taxon>Ascomycota</taxon>
        <taxon>Saccharomycotina</taxon>
        <taxon>Saccharomycetes</taxon>
        <taxon>Phaffomycetales</taxon>
        <taxon>Wickerhamomycetaceae</taxon>
        <taxon>Wickerhamomyces</taxon>
    </lineage>
</organism>
<protein>
    <recommendedName>
        <fullName evidence="6">Lysophospholipase</fullName>
        <ecNumber evidence="6">3.1.1.5</ecNumber>
    </recommendedName>
</protein>
<evidence type="ECO:0000256" key="4">
    <source>
        <dbReference type="ARBA" id="ARBA00023098"/>
    </source>
</evidence>
<evidence type="ECO:0000256" key="3">
    <source>
        <dbReference type="ARBA" id="ARBA00022963"/>
    </source>
</evidence>
<comment type="similarity">
    <text evidence="1 6">Belongs to the lysophospholipase family.</text>
</comment>
<dbReference type="Pfam" id="PF01735">
    <property type="entry name" value="PLA2_B"/>
    <property type="match status" value="2"/>
</dbReference>
<keyword evidence="4 5" id="KW-0443">Lipid metabolism</keyword>
<dbReference type="PROSITE" id="PS51210">
    <property type="entry name" value="PLA2C"/>
    <property type="match status" value="1"/>
</dbReference>
<dbReference type="GO" id="GO:0004622">
    <property type="term" value="F:phosphatidylcholine lysophospholipase activity"/>
    <property type="evidence" value="ECO:0007669"/>
    <property type="project" value="UniProtKB-EC"/>
</dbReference>
<keyword evidence="2 5" id="KW-0378">Hydrolase</keyword>
<comment type="caution">
    <text evidence="8">The sequence shown here is derived from an EMBL/GenBank/DDBJ whole genome shotgun (WGS) entry which is preliminary data.</text>
</comment>
<name>A0A9P8PMF1_9ASCO</name>
<dbReference type="PANTHER" id="PTHR10728">
    <property type="entry name" value="CYTOSOLIC PHOSPHOLIPASE A2"/>
    <property type="match status" value="1"/>
</dbReference>
<dbReference type="GO" id="GO:0005886">
    <property type="term" value="C:plasma membrane"/>
    <property type="evidence" value="ECO:0007669"/>
    <property type="project" value="TreeGrafter"/>
</dbReference>
<evidence type="ECO:0000259" key="7">
    <source>
        <dbReference type="PROSITE" id="PS51210"/>
    </source>
</evidence>
<reference evidence="8" key="2">
    <citation type="submission" date="2021-01" db="EMBL/GenBank/DDBJ databases">
        <authorList>
            <person name="Schikora-Tamarit M.A."/>
        </authorList>
    </citation>
    <scope>NUCLEOTIDE SEQUENCE</scope>
    <source>
        <strain evidence="8">CBS6341</strain>
    </source>
</reference>
<dbReference type="GO" id="GO:0004623">
    <property type="term" value="F:phospholipase A2 activity"/>
    <property type="evidence" value="ECO:0007669"/>
    <property type="project" value="TreeGrafter"/>
</dbReference>
<dbReference type="InterPro" id="IPR002642">
    <property type="entry name" value="LysoPLipase_cat_dom"/>
</dbReference>
<evidence type="ECO:0000256" key="6">
    <source>
        <dbReference type="RuleBase" id="RU362103"/>
    </source>
</evidence>
<evidence type="ECO:0000313" key="8">
    <source>
        <dbReference type="EMBL" id="KAH3674798.1"/>
    </source>
</evidence>
<evidence type="ECO:0000256" key="5">
    <source>
        <dbReference type="PROSITE-ProRule" id="PRU00555"/>
    </source>
</evidence>
<reference evidence="8" key="1">
    <citation type="journal article" date="2021" name="Open Biol.">
        <title>Shared evolutionary footprints suggest mitochondrial oxidative damage underlies multiple complex I losses in fungi.</title>
        <authorList>
            <person name="Schikora-Tamarit M.A."/>
            <person name="Marcet-Houben M."/>
            <person name="Nosek J."/>
            <person name="Gabaldon T."/>
        </authorList>
    </citation>
    <scope>NUCLEOTIDE SEQUENCE</scope>
    <source>
        <strain evidence="8">CBS6341</strain>
    </source>
</reference>
<keyword evidence="9" id="KW-1185">Reference proteome</keyword>
<dbReference type="SUPFAM" id="SSF52151">
    <property type="entry name" value="FabD/lysophospholipase-like"/>
    <property type="match status" value="1"/>
</dbReference>
<dbReference type="GO" id="GO:0005783">
    <property type="term" value="C:endoplasmic reticulum"/>
    <property type="evidence" value="ECO:0007669"/>
    <property type="project" value="TreeGrafter"/>
</dbReference>
<evidence type="ECO:0000313" key="9">
    <source>
        <dbReference type="Proteomes" id="UP000769528"/>
    </source>
</evidence>
<feature type="domain" description="PLA2c" evidence="7">
    <location>
        <begin position="1"/>
        <end position="742"/>
    </location>
</feature>
<dbReference type="InterPro" id="IPR016035">
    <property type="entry name" value="Acyl_Trfase/lysoPLipase"/>
</dbReference>
<evidence type="ECO:0000256" key="1">
    <source>
        <dbReference type="ARBA" id="ARBA00008780"/>
    </source>
</evidence>
<keyword evidence="3 5" id="KW-0442">Lipid degradation</keyword>
<dbReference type="SMART" id="SM00022">
    <property type="entry name" value="PLAc"/>
    <property type="match status" value="1"/>
</dbReference>
<dbReference type="AlphaFoldDB" id="A0A9P8PMF1"/>
<dbReference type="OrthoDB" id="4084751at2759"/>
<gene>
    <name evidence="8" type="ORF">WICMUC_003001</name>
</gene>
<dbReference type="Proteomes" id="UP000769528">
    <property type="component" value="Unassembled WGS sequence"/>
</dbReference>
<dbReference type="Gene3D" id="3.40.1090.10">
    <property type="entry name" value="Cytosolic phospholipase A2 catalytic domain"/>
    <property type="match status" value="2"/>
</dbReference>
<dbReference type="EC" id="3.1.1.5" evidence="6"/>
<sequence>MKSYLKRVKIPGFNIDEFFLSSLKPINIGIGISGGGYRAFLNGAGLLAAFDDRSFNSTQPGHLGGILQSSNYIAGISGGSWILMSLILSDYQPIFQLRHEWELSEPLLEGIPSFKQMEVSASDVQVLPAEIGRSDEDFSFYNRLNKNVKRSVTDEGNEEYSFDVIFEDFYQNMESLNDLSKIYDDGTSAYEIQVGECFEFVSDGSDGSNEKSNLNLGDSNVVNLKRSLEISEILQLVSEKQVSQGSKAFMEREKITHPSLWKREDRTQDWYGKFKVFLTELFKTKRKAEQRQQDMLANIELLKDQASLKYLKKVFNFYKNLHLEVRSKKLGGFPVSFTDYWGRALSRRVFPKNSRSPNKTFSEVRSLESFKDYRQPFPIILSNLRNPGVKKTSITSNIFEFTPYEFGSFDFKMFCDLQYLGSALSNGHPSFQRSNKSICFRNFDNTGFITGTSSSLFNNVLIYVWKLAAASTKGNYRAIKAVLNTFGLSSSAMSNENPQRHPDYALYTPNPFFRFGSPTNEIYNATNLYMVDGGEDGQNIPFHPLLQKNRKVDLIFALDSTADSKGWPNGTVLKSTQMRYDDLAHEGTLVSFDGETKLINRFPKIPSSEEFSERGLNTRPVFFGCYLDLYSQRNMSYKYDRAETDQYLPPIIGYFANTYVSYSSNTSTFKLTYENDEINSMIENSYNVVSYSNSTIDKNYSKCVGCIMIKREFDRKVRGLSAFKDIEIPKFCTKCYEKYCYN</sequence>
<accession>A0A9P8PMF1</accession>